<comment type="caution">
    <text evidence="2">The sequence shown here is derived from an EMBL/GenBank/DDBJ whole genome shotgun (WGS) entry which is preliminary data.</text>
</comment>
<dbReference type="InterPro" id="IPR024775">
    <property type="entry name" value="DinB-like"/>
</dbReference>
<dbReference type="Gene3D" id="1.20.120.450">
    <property type="entry name" value="dinb family like domain"/>
    <property type="match status" value="1"/>
</dbReference>
<protein>
    <submittedName>
        <fullName evidence="2">DinB family protein</fullName>
    </submittedName>
</protein>
<dbReference type="SUPFAM" id="SSF109854">
    <property type="entry name" value="DinB/YfiT-like putative metalloenzymes"/>
    <property type="match status" value="1"/>
</dbReference>
<accession>A0ABT3RCE7</accession>
<evidence type="ECO:0000313" key="2">
    <source>
        <dbReference type="EMBL" id="MCX2739119.1"/>
    </source>
</evidence>
<dbReference type="Pfam" id="PF12867">
    <property type="entry name" value="DinB_2"/>
    <property type="match status" value="1"/>
</dbReference>
<dbReference type="EMBL" id="JAPFQO010000002">
    <property type="protein sequence ID" value="MCX2739119.1"/>
    <property type="molecule type" value="Genomic_DNA"/>
</dbReference>
<name>A0ABT3RCE7_9BACT</name>
<organism evidence="2 3">
    <name type="scientific">Pontibacter anaerobius</name>
    <dbReference type="NCBI Taxonomy" id="2993940"/>
    <lineage>
        <taxon>Bacteria</taxon>
        <taxon>Pseudomonadati</taxon>
        <taxon>Bacteroidota</taxon>
        <taxon>Cytophagia</taxon>
        <taxon>Cytophagales</taxon>
        <taxon>Hymenobacteraceae</taxon>
        <taxon>Pontibacter</taxon>
    </lineage>
</organism>
<proteinExistence type="predicted"/>
<feature type="domain" description="DinB-like" evidence="1">
    <location>
        <begin position="11"/>
        <end position="168"/>
    </location>
</feature>
<sequence length="177" mass="20287">MNPKLEDKYLHLEESRNRLLDELAGLDDAQLNTATSAGKWSINQHVAHLVLVEERALDNIRYKLSRQEELQNVGLNQIVRAFLMKLALQSGRKYKAPAVVAAVPNTCHLPALRQQWDKARFELEDELTGFPNQLLEKGIFKHPMVGYLTISQTLTFLQDHFIHHKRIMQAQKQALVG</sequence>
<reference evidence="2 3" key="1">
    <citation type="submission" date="2022-11" db="EMBL/GenBank/DDBJ databases">
        <title>The characterization of three novel Bacteroidetes species and genomic analysis of their roles in tidal elemental geochemical cycles.</title>
        <authorList>
            <person name="Ma K.-J."/>
        </authorList>
    </citation>
    <scope>NUCLEOTIDE SEQUENCE [LARGE SCALE GENOMIC DNA]</scope>
    <source>
        <strain evidence="2 3">M82</strain>
    </source>
</reference>
<dbReference type="RefSeq" id="WP_266051176.1">
    <property type="nucleotide sequence ID" value="NZ_JAPFQO010000002.1"/>
</dbReference>
<dbReference type="Proteomes" id="UP001207228">
    <property type="component" value="Unassembled WGS sequence"/>
</dbReference>
<dbReference type="InterPro" id="IPR034660">
    <property type="entry name" value="DinB/YfiT-like"/>
</dbReference>
<gene>
    <name evidence="2" type="ORF">OO017_04105</name>
</gene>
<evidence type="ECO:0000313" key="3">
    <source>
        <dbReference type="Proteomes" id="UP001207228"/>
    </source>
</evidence>
<keyword evidence="3" id="KW-1185">Reference proteome</keyword>
<evidence type="ECO:0000259" key="1">
    <source>
        <dbReference type="Pfam" id="PF12867"/>
    </source>
</evidence>